<dbReference type="Pfam" id="PF00067">
    <property type="entry name" value="p450"/>
    <property type="match status" value="1"/>
</dbReference>
<dbReference type="InParanoid" id="G9N1C1"/>
<dbReference type="OMA" id="MFPWLPT"/>
<dbReference type="InterPro" id="IPR001128">
    <property type="entry name" value="Cyt_P450"/>
</dbReference>
<keyword evidence="3 7" id="KW-0349">Heme</keyword>
<accession>G9N1C1</accession>
<dbReference type="STRING" id="413071.G9N1C1"/>
<dbReference type="RefSeq" id="XP_013953751.1">
    <property type="nucleotide sequence ID" value="XM_014098276.1"/>
</dbReference>
<feature type="non-terminal residue" evidence="9">
    <location>
        <position position="481"/>
    </location>
</feature>
<dbReference type="InterPro" id="IPR036396">
    <property type="entry name" value="Cyt_P450_sf"/>
</dbReference>
<evidence type="ECO:0000256" key="3">
    <source>
        <dbReference type="ARBA" id="ARBA00022617"/>
    </source>
</evidence>
<sequence>LLLAATIIVSLLVRLFKRPGLPSGASFTEWGMPFIGSLNFFTKRGDFLREGAKRSPNGYFNFYYGSYPIIALSGEAARTAYFNTRGLDLSAGFRKLFSAGPDIDRMLGCNMSAYFIVLFKRLTGKEHLTTCLPYLNKDARTAFTAVDTSVPMDPFVVLYDLLYKFTHRTVGCHEVADDPALQEKTMRYYEKLDKSSALQVMFPWLPTPTKFNKIWAGAKLHMMFGDMIRERRRTGRKAQDTMQILMDKGESDLLSSAFIIGALFAGLINTGVQSAWILCYLAHDPVWYAKVRDEVDAAVAKYRTSEDQTPLDVLAELSLEAWESEFPSIDLGVRDSIRLNLMGASIRQNTSGKDIKLGNTGVVVPNNAFAVYSVADIHMDQAIYTDPLKWDPSRYLPDRGEDKKGQHGYIGWGTGLHPCRKQTLIAKLELFVSTATFFAMFDFKAVDRNGNPTTEPLPRYDSNALSAKRMVDTVYFKCDRR</sequence>
<feature type="binding site" description="axial binding residue" evidence="7">
    <location>
        <position position="419"/>
    </location>
    <ligand>
        <name>heme</name>
        <dbReference type="ChEBI" id="CHEBI:30413"/>
    </ligand>
    <ligandPart>
        <name>Fe</name>
        <dbReference type="ChEBI" id="CHEBI:18248"/>
    </ligandPart>
</feature>
<evidence type="ECO:0000313" key="9">
    <source>
        <dbReference type="EMBL" id="EHK19552.1"/>
    </source>
</evidence>
<comment type="cofactor">
    <cofactor evidence="1 7">
        <name>heme</name>
        <dbReference type="ChEBI" id="CHEBI:30413"/>
    </cofactor>
</comment>
<dbReference type="GO" id="GO:0005506">
    <property type="term" value="F:iron ion binding"/>
    <property type="evidence" value="ECO:0007669"/>
    <property type="project" value="InterPro"/>
</dbReference>
<dbReference type="OrthoDB" id="1055148at2759"/>
<dbReference type="GO" id="GO:0004497">
    <property type="term" value="F:monooxygenase activity"/>
    <property type="evidence" value="ECO:0007669"/>
    <property type="project" value="UniProtKB-KW"/>
</dbReference>
<dbReference type="EMBL" id="ABDF02000083">
    <property type="protein sequence ID" value="EHK19552.1"/>
    <property type="molecule type" value="Genomic_DNA"/>
</dbReference>
<evidence type="ECO:0000256" key="1">
    <source>
        <dbReference type="ARBA" id="ARBA00001971"/>
    </source>
</evidence>
<comment type="similarity">
    <text evidence="2">Belongs to the cytochrome P450 family.</text>
</comment>
<feature type="non-terminal residue" evidence="9">
    <location>
        <position position="1"/>
    </location>
</feature>
<evidence type="ECO:0000256" key="4">
    <source>
        <dbReference type="ARBA" id="ARBA00022723"/>
    </source>
</evidence>
<dbReference type="GeneID" id="25787356"/>
<dbReference type="PRINTS" id="PR00465">
    <property type="entry name" value="EP450IV"/>
</dbReference>
<keyword evidence="4 7" id="KW-0479">Metal-binding</keyword>
<keyword evidence="8" id="KW-0732">Signal</keyword>
<dbReference type="Proteomes" id="UP000007115">
    <property type="component" value="Unassembled WGS sequence"/>
</dbReference>
<dbReference type="InterPro" id="IPR050529">
    <property type="entry name" value="CYP450_sterol_14alpha_dmase"/>
</dbReference>
<dbReference type="VEuPathDB" id="FungiDB:TRIVIDRAFT_126116"/>
<dbReference type="PANTHER" id="PTHR24304">
    <property type="entry name" value="CYTOCHROME P450 FAMILY 7"/>
    <property type="match status" value="1"/>
</dbReference>
<keyword evidence="10" id="KW-1185">Reference proteome</keyword>
<reference evidence="9 10" key="1">
    <citation type="journal article" date="2011" name="Genome Biol.">
        <title>Comparative genome sequence analysis underscores mycoparasitism as the ancestral life style of Trichoderma.</title>
        <authorList>
            <person name="Kubicek C.P."/>
            <person name="Herrera-Estrella A."/>
            <person name="Seidl-Seiboth V."/>
            <person name="Martinez D.A."/>
            <person name="Druzhinina I.S."/>
            <person name="Thon M."/>
            <person name="Zeilinger S."/>
            <person name="Casas-Flores S."/>
            <person name="Horwitz B.A."/>
            <person name="Mukherjee P.K."/>
            <person name="Mukherjee M."/>
            <person name="Kredics L."/>
            <person name="Alcaraz L.D."/>
            <person name="Aerts A."/>
            <person name="Antal Z."/>
            <person name="Atanasova L."/>
            <person name="Cervantes-Badillo M.G."/>
            <person name="Challacombe J."/>
            <person name="Chertkov O."/>
            <person name="McCluskey K."/>
            <person name="Coulpier F."/>
            <person name="Deshpande N."/>
            <person name="von Doehren H."/>
            <person name="Ebbole D.J."/>
            <person name="Esquivel-Naranjo E.U."/>
            <person name="Fekete E."/>
            <person name="Flipphi M."/>
            <person name="Glaser F."/>
            <person name="Gomez-Rodriguez E.Y."/>
            <person name="Gruber S."/>
            <person name="Han C."/>
            <person name="Henrissat B."/>
            <person name="Hermosa R."/>
            <person name="Hernandez-Onate M."/>
            <person name="Karaffa L."/>
            <person name="Kosti I."/>
            <person name="Le Crom S."/>
            <person name="Lindquist E."/>
            <person name="Lucas S."/>
            <person name="Luebeck M."/>
            <person name="Luebeck P.S."/>
            <person name="Margeot A."/>
            <person name="Metz B."/>
            <person name="Misra M."/>
            <person name="Nevalainen H."/>
            <person name="Omann M."/>
            <person name="Packer N."/>
            <person name="Perrone G."/>
            <person name="Uresti-Rivera E.E."/>
            <person name="Salamov A."/>
            <person name="Schmoll M."/>
            <person name="Seiboth B."/>
            <person name="Shapiro H."/>
            <person name="Sukno S."/>
            <person name="Tamayo-Ramos J.A."/>
            <person name="Tisch D."/>
            <person name="Wiest A."/>
            <person name="Wilkinson H.H."/>
            <person name="Zhang M."/>
            <person name="Coutinho P.M."/>
            <person name="Kenerley C.M."/>
            <person name="Monte E."/>
            <person name="Baker S.E."/>
            <person name="Grigoriev I.V."/>
        </authorList>
    </citation>
    <scope>NUCLEOTIDE SEQUENCE [LARGE SCALE GENOMIC DNA]</scope>
    <source>
        <strain evidence="10">Gv29-8 / FGSC 10586</strain>
    </source>
</reference>
<protein>
    <recommendedName>
        <fullName evidence="11">Cytochrome P450</fullName>
    </recommendedName>
</protein>
<dbReference type="GO" id="GO:0016705">
    <property type="term" value="F:oxidoreductase activity, acting on paired donors, with incorporation or reduction of molecular oxygen"/>
    <property type="evidence" value="ECO:0007669"/>
    <property type="project" value="InterPro"/>
</dbReference>
<dbReference type="PANTHER" id="PTHR24304:SF2">
    <property type="entry name" value="24-HYDROXYCHOLESTEROL 7-ALPHA-HYDROXYLASE"/>
    <property type="match status" value="1"/>
</dbReference>
<name>G9N1C1_HYPVG</name>
<evidence type="ECO:0008006" key="11">
    <source>
        <dbReference type="Google" id="ProtNLM"/>
    </source>
</evidence>
<proteinExistence type="inferred from homology"/>
<keyword evidence="6" id="KW-0560">Oxidoreductase</keyword>
<dbReference type="InterPro" id="IPR002403">
    <property type="entry name" value="Cyt_P450_E_grp-IV"/>
</dbReference>
<evidence type="ECO:0000256" key="8">
    <source>
        <dbReference type="SAM" id="SignalP"/>
    </source>
</evidence>
<evidence type="ECO:0000256" key="5">
    <source>
        <dbReference type="ARBA" id="ARBA00023004"/>
    </source>
</evidence>
<evidence type="ECO:0000256" key="2">
    <source>
        <dbReference type="ARBA" id="ARBA00010617"/>
    </source>
</evidence>
<feature type="signal peptide" evidence="8">
    <location>
        <begin position="1"/>
        <end position="17"/>
    </location>
</feature>
<evidence type="ECO:0000256" key="6">
    <source>
        <dbReference type="ARBA" id="ARBA00023033"/>
    </source>
</evidence>
<comment type="caution">
    <text evidence="9">The sequence shown here is derived from an EMBL/GenBank/DDBJ whole genome shotgun (WGS) entry which is preliminary data.</text>
</comment>
<keyword evidence="6" id="KW-0503">Monooxygenase</keyword>
<evidence type="ECO:0000256" key="7">
    <source>
        <dbReference type="PIRSR" id="PIRSR602403-1"/>
    </source>
</evidence>
<dbReference type="SUPFAM" id="SSF48264">
    <property type="entry name" value="Cytochrome P450"/>
    <property type="match status" value="1"/>
</dbReference>
<dbReference type="HOGENOM" id="CLU_033574_2_0_1"/>
<organism evidence="9 10">
    <name type="scientific">Hypocrea virens (strain Gv29-8 / FGSC 10586)</name>
    <name type="common">Gliocladium virens</name>
    <name type="synonym">Trichoderma virens</name>
    <dbReference type="NCBI Taxonomy" id="413071"/>
    <lineage>
        <taxon>Eukaryota</taxon>
        <taxon>Fungi</taxon>
        <taxon>Dikarya</taxon>
        <taxon>Ascomycota</taxon>
        <taxon>Pezizomycotina</taxon>
        <taxon>Sordariomycetes</taxon>
        <taxon>Hypocreomycetidae</taxon>
        <taxon>Hypocreales</taxon>
        <taxon>Hypocreaceae</taxon>
        <taxon>Trichoderma</taxon>
    </lineage>
</organism>
<dbReference type="GO" id="GO:0020037">
    <property type="term" value="F:heme binding"/>
    <property type="evidence" value="ECO:0007669"/>
    <property type="project" value="InterPro"/>
</dbReference>
<dbReference type="eggNOG" id="KOG0684">
    <property type="taxonomic scope" value="Eukaryota"/>
</dbReference>
<feature type="chain" id="PRO_5003524444" description="Cytochrome P450" evidence="8">
    <location>
        <begin position="18"/>
        <end position="481"/>
    </location>
</feature>
<dbReference type="Gene3D" id="1.10.630.10">
    <property type="entry name" value="Cytochrome P450"/>
    <property type="match status" value="1"/>
</dbReference>
<dbReference type="AlphaFoldDB" id="G9N1C1"/>
<gene>
    <name evidence="9" type="ORF">TRIVIDRAFT_126116</name>
</gene>
<keyword evidence="5 7" id="KW-0408">Iron</keyword>
<evidence type="ECO:0000313" key="10">
    <source>
        <dbReference type="Proteomes" id="UP000007115"/>
    </source>
</evidence>